<evidence type="ECO:0000256" key="2">
    <source>
        <dbReference type="SAM" id="MobiDB-lite"/>
    </source>
</evidence>
<evidence type="ECO:0000256" key="1">
    <source>
        <dbReference type="ARBA" id="ARBA00009841"/>
    </source>
</evidence>
<dbReference type="InterPro" id="IPR012340">
    <property type="entry name" value="NA-bd_OB-fold"/>
</dbReference>
<dbReference type="Gene3D" id="2.40.50.140">
    <property type="entry name" value="Nucleic acid-binding proteins"/>
    <property type="match status" value="1"/>
</dbReference>
<dbReference type="AlphaFoldDB" id="A0A9P0LLP9"/>
<proteinExistence type="inferred from homology"/>
<name>A0A9P0LLP9_ACAOB</name>
<dbReference type="SUPFAM" id="SSF50249">
    <property type="entry name" value="Nucleic acid-binding proteins"/>
    <property type="match status" value="1"/>
</dbReference>
<dbReference type="SUPFAM" id="SSF75217">
    <property type="entry name" value="alpha/beta knot"/>
    <property type="match status" value="1"/>
</dbReference>
<dbReference type="Pfam" id="PF02598">
    <property type="entry name" value="Methyltrn_RNA_3"/>
    <property type="match status" value="1"/>
</dbReference>
<gene>
    <name evidence="3" type="ORF">ACAOBT_LOCUS26024</name>
</gene>
<dbReference type="InterPro" id="IPR003750">
    <property type="entry name" value="Put_MeTrfase-C9orf114-like"/>
</dbReference>
<evidence type="ECO:0000313" key="4">
    <source>
        <dbReference type="Proteomes" id="UP001152888"/>
    </source>
</evidence>
<dbReference type="Gene3D" id="3.40.1280.10">
    <property type="match status" value="1"/>
</dbReference>
<organism evidence="3 4">
    <name type="scientific">Acanthoscelides obtectus</name>
    <name type="common">Bean weevil</name>
    <name type="synonym">Bruchus obtectus</name>
    <dbReference type="NCBI Taxonomy" id="200917"/>
    <lineage>
        <taxon>Eukaryota</taxon>
        <taxon>Metazoa</taxon>
        <taxon>Ecdysozoa</taxon>
        <taxon>Arthropoda</taxon>
        <taxon>Hexapoda</taxon>
        <taxon>Insecta</taxon>
        <taxon>Pterygota</taxon>
        <taxon>Neoptera</taxon>
        <taxon>Endopterygota</taxon>
        <taxon>Coleoptera</taxon>
        <taxon>Polyphaga</taxon>
        <taxon>Cucujiformia</taxon>
        <taxon>Chrysomeloidea</taxon>
        <taxon>Chrysomelidae</taxon>
        <taxon>Bruchinae</taxon>
        <taxon>Bruchini</taxon>
        <taxon>Acanthoscelides</taxon>
    </lineage>
</organism>
<protein>
    <submittedName>
        <fullName evidence="3">Uncharacterized protein</fullName>
    </submittedName>
</protein>
<dbReference type="OrthoDB" id="361029at2759"/>
<accession>A0A9P0LLP9</accession>
<dbReference type="EMBL" id="CAKOFQ010007438">
    <property type="protein sequence ID" value="CAH2001154.1"/>
    <property type="molecule type" value="Genomic_DNA"/>
</dbReference>
<dbReference type="InterPro" id="IPR029026">
    <property type="entry name" value="tRNA_m1G_MTases_N"/>
</dbReference>
<comment type="caution">
    <text evidence="3">The sequence shown here is derived from an EMBL/GenBank/DDBJ whole genome shotgun (WGS) entry which is preliminary data.</text>
</comment>
<dbReference type="CDD" id="cd18086">
    <property type="entry name" value="HsC9orf114-like"/>
    <property type="match status" value="1"/>
</dbReference>
<dbReference type="InterPro" id="IPR029028">
    <property type="entry name" value="Alpha/beta_knot_MTases"/>
</dbReference>
<feature type="region of interest" description="Disordered" evidence="2">
    <location>
        <begin position="1"/>
        <end position="27"/>
    </location>
</feature>
<dbReference type="Proteomes" id="UP001152888">
    <property type="component" value="Unassembled WGS sequence"/>
</dbReference>
<reference evidence="3" key="1">
    <citation type="submission" date="2022-03" db="EMBL/GenBank/DDBJ databases">
        <authorList>
            <person name="Sayadi A."/>
        </authorList>
    </citation>
    <scope>NUCLEOTIDE SEQUENCE</scope>
</reference>
<evidence type="ECO:0000313" key="3">
    <source>
        <dbReference type="EMBL" id="CAH2001154.1"/>
    </source>
</evidence>
<dbReference type="PANTHER" id="PTHR12150">
    <property type="entry name" value="CLASS IV SAM-BINDING METHYLTRANSFERASE-RELATED"/>
    <property type="match status" value="1"/>
</dbReference>
<feature type="compositionally biased region" description="Basic and acidic residues" evidence="2">
    <location>
        <begin position="7"/>
        <end position="27"/>
    </location>
</feature>
<sequence>MPPTKGENLKKKTWSEVNKARKEERKKWKEQNLLRKIEKEKKKIAEKSEKKETKISVDNSFADDVPIFISTLSIAVPGSILENAQSLELRTYLAGQIARAACIFQADEIVIFDDYGDEASAKKSSLENEDGVTVARHSCVQFGRILQYLECPQYLRKHFFPIHNDLKFCGILSPLNAPHHLGPNEKFTFREGVVSKKPAKNGAYVYVGLNKDVLVDKSLVPGLRCTVKIFLEQETKTKHKGVIVPPSTPRKETGVYWGYSVRIATSLSKVFSQCPYKEGYDLTIGTSDKGTPVDDFSSPKYRHALVMFGGLQGLEAALENDQILDTDDPRNLYDFYLNMCPNQGSKTIRTEEAVLISLAALRLKLNPVSRPIDFAGIPEETDKAEVMMKDSSCEDDDIEDMSRFD</sequence>
<dbReference type="PANTHER" id="PTHR12150:SF13">
    <property type="entry name" value="METHYLTRANSFERASE C9ORF114-RELATED"/>
    <property type="match status" value="1"/>
</dbReference>
<comment type="similarity">
    <text evidence="1">Belongs to the class IV-like SAM-binding methyltransferase superfamily.</text>
</comment>
<keyword evidence="4" id="KW-1185">Reference proteome</keyword>